<dbReference type="RefSeq" id="XP_032829931.1">
    <property type="nucleotide sequence ID" value="XM_032974040.1"/>
</dbReference>
<dbReference type="FunFam" id="3.40.50.850:FF:000001">
    <property type="entry name" value="Isochorismatase domain-containing protein 1"/>
    <property type="match status" value="1"/>
</dbReference>
<dbReference type="CDD" id="cd01012">
    <property type="entry name" value="YcaC_related"/>
    <property type="match status" value="1"/>
</dbReference>
<dbReference type="Proteomes" id="UP001318040">
    <property type="component" value="Chromosome 52"/>
</dbReference>
<feature type="domain" description="Isochorismatase-like" evidence="3">
    <location>
        <begin position="103"/>
        <end position="252"/>
    </location>
</feature>
<evidence type="ECO:0000256" key="2">
    <source>
        <dbReference type="ARBA" id="ARBA00040688"/>
    </source>
</evidence>
<comment type="similarity">
    <text evidence="1">Belongs to the isochorismatase family.</text>
</comment>
<dbReference type="PANTHER" id="PTHR14119:SF17">
    <property type="entry name" value="ISOCHORISMATASE DOMAIN-CONTAINING PROTEIN 1"/>
    <property type="match status" value="1"/>
</dbReference>
<gene>
    <name evidence="5" type="primary">ISOC1</name>
</gene>
<proteinExistence type="inferred from homology"/>
<dbReference type="InterPro" id="IPR000868">
    <property type="entry name" value="Isochorismatase-like_dom"/>
</dbReference>
<dbReference type="SUPFAM" id="SSF52499">
    <property type="entry name" value="Isochorismatase-like hydrolases"/>
    <property type="match status" value="1"/>
</dbReference>
<dbReference type="CTD" id="51015"/>
<evidence type="ECO:0000256" key="1">
    <source>
        <dbReference type="ARBA" id="ARBA00006336"/>
    </source>
</evidence>
<keyword evidence="4" id="KW-1185">Reference proteome</keyword>
<dbReference type="AlphaFoldDB" id="A0AAJ7U4Y9"/>
<dbReference type="Pfam" id="PF00857">
    <property type="entry name" value="Isochorismatase"/>
    <property type="match status" value="1"/>
</dbReference>
<dbReference type="PANTHER" id="PTHR14119">
    <property type="entry name" value="HYDROLASE"/>
    <property type="match status" value="1"/>
</dbReference>
<evidence type="ECO:0000259" key="3">
    <source>
        <dbReference type="Pfam" id="PF00857"/>
    </source>
</evidence>
<dbReference type="Gene3D" id="3.40.50.850">
    <property type="entry name" value="Isochorismatase-like"/>
    <property type="match status" value="1"/>
</dbReference>
<sequence length="288" mass="31078">MSSQLSVLLCVGDRARLALMSRGAGLEESRAAFRRAFAGEREEAMAAALRGDFAVQLYSEQWGSFVDAGPEMSIEAPCRLRAVPLSGGRQTSRPLGLLEPHSSAFFCCDMQERFRPAIKFFGEIALVAQRLMEGARELDVPVVVTEQYPKGLGSTVPELNLAGARAVLPKTRFSMLVPEVEALLLGELGAVRSMVLFGVETHVCIQQTALELTARGYEVHVVGDATSSRSQTDRLLALQRLSRAGVIVTTSEAVLLQLVADKDHPKFRAVQALIKTSAPETGLVPSLG</sequence>
<dbReference type="KEGG" id="pmrn:116953649"/>
<protein>
    <recommendedName>
        <fullName evidence="2">Isochorismatase domain-containing protein 1</fullName>
    </recommendedName>
</protein>
<dbReference type="InterPro" id="IPR036380">
    <property type="entry name" value="Isochorismatase-like_sf"/>
</dbReference>
<evidence type="ECO:0000313" key="5">
    <source>
        <dbReference type="RefSeq" id="XP_032829931.1"/>
    </source>
</evidence>
<evidence type="ECO:0000313" key="4">
    <source>
        <dbReference type="Proteomes" id="UP001318040"/>
    </source>
</evidence>
<accession>A0AAJ7U4Y9</accession>
<reference evidence="5" key="1">
    <citation type="submission" date="2025-08" db="UniProtKB">
        <authorList>
            <consortium name="RefSeq"/>
        </authorList>
    </citation>
    <scope>IDENTIFICATION</scope>
    <source>
        <tissue evidence="5">Sperm</tissue>
    </source>
</reference>
<organism evidence="4 5">
    <name type="scientific">Petromyzon marinus</name>
    <name type="common">Sea lamprey</name>
    <dbReference type="NCBI Taxonomy" id="7757"/>
    <lineage>
        <taxon>Eukaryota</taxon>
        <taxon>Metazoa</taxon>
        <taxon>Chordata</taxon>
        <taxon>Craniata</taxon>
        <taxon>Vertebrata</taxon>
        <taxon>Cyclostomata</taxon>
        <taxon>Hyperoartia</taxon>
        <taxon>Petromyzontiformes</taxon>
        <taxon>Petromyzontidae</taxon>
        <taxon>Petromyzon</taxon>
    </lineage>
</organism>
<dbReference type="InterPro" id="IPR050993">
    <property type="entry name" value="Isochorismatase_domain"/>
</dbReference>
<name>A0AAJ7U4Y9_PETMA</name>